<dbReference type="RefSeq" id="XP_008215893.1">
    <property type="nucleotide sequence ID" value="XM_008217671.3"/>
</dbReference>
<evidence type="ECO:0000313" key="3">
    <source>
        <dbReference type="Proteomes" id="UP000002358"/>
    </source>
</evidence>
<feature type="compositionally biased region" description="Polar residues" evidence="1">
    <location>
        <begin position="1055"/>
        <end position="1082"/>
    </location>
</feature>
<feature type="region of interest" description="Disordered" evidence="1">
    <location>
        <begin position="1460"/>
        <end position="1496"/>
    </location>
</feature>
<dbReference type="GeneID" id="100678812"/>
<dbReference type="Proteomes" id="UP000002358">
    <property type="component" value="Chromosome 5"/>
</dbReference>
<dbReference type="EnsemblMetazoa" id="XM_016981220">
    <property type="protein sequence ID" value="XP_016836709"/>
    <property type="gene ID" value="LOC100678812"/>
</dbReference>
<evidence type="ECO:0000256" key="1">
    <source>
        <dbReference type="SAM" id="MobiDB-lite"/>
    </source>
</evidence>
<name>A0A7M7IMN8_NASVI</name>
<feature type="compositionally biased region" description="Polar residues" evidence="1">
    <location>
        <begin position="1362"/>
        <end position="1378"/>
    </location>
</feature>
<feature type="region of interest" description="Disordered" evidence="1">
    <location>
        <begin position="792"/>
        <end position="812"/>
    </location>
</feature>
<dbReference type="KEGG" id="nvi:100678812"/>
<feature type="region of interest" description="Disordered" evidence="1">
    <location>
        <begin position="1242"/>
        <end position="1263"/>
    </location>
</feature>
<proteinExistence type="predicted"/>
<protein>
    <submittedName>
        <fullName evidence="2">Uncharacterized protein</fullName>
    </submittedName>
</protein>
<sequence length="1524" mass="169505">MSQFQVLYKRKIVPPTLKENLDIERRCNCLEFRRTKRSQAFDSRRGFVFEDPEPLEPVKTKVNPSVRKNKLHKYTTKKVAVKKQPPPFLVGKVRHKIHSPPFLHGPNVATEPKKRIPLTPIQSFAPKNYKFKANYISKAPVMAMTTTPSKLNNSPFTLESILNKNKNAKSNNKDKENYFKNVTVRSQRRRELKDSPTTMNQLVPGKPVFVFGRRNLEEEFKKLSKNPTKDSINFEMKTVKESQSSAKKENVFNMFNNVGKLSTKMAKVFSFETETIRLMNTEHQNHEDKSQMLSPNLSAIIYSPTDSTPIYSNKCHINVYTSPQTEKKDLAEKGSDNEDLNSDSTSPTLNQTAIDLDSTVNSASNQQISPAKNHQEYSPKLPDITSPTVISNKESDNKSDLEDNQYKAMSRSVENKTENHPCQPDLIELNLLEKISKTSMSDVPVSEDNVNLVVSASIETNSSDFNQPHKDVEVSGLDSLSRLSLSYPEKRENMGILRQSSQTQHQESNNVANEQIEILKTSMSDVLVSEDNVNLVVSASIETNLSDFNQPHKDVEVSGLDSLSRLSLSSPEKRKSTGIISQSPQTQIQACDNVVNVQNEILKTSVTDMPILEDNDNLVVSASIETNSSDVNQPHEDVEENELNSLSRLSLSSPEKRENMGILRRSSQTQHQESNNVANEQIEILKTSMSDLPVSEDNVNLVVSASIETNLSDFNQPHKDVEVSGLDSLSRLSLSSPEKRKSTGIISQSPQTQIQACDNVANVQNEILKTSVTDMPILEDNDNLVVSASIETNSSDVNQPHEDVEENELDSLSRLSLSSPEKRENMGILRRSSQTQHQESNNVANEQIEILKTSMSDLPVSEDNVNLVVSASIETNLSDFKQPHKDVEVSGLDSLSRLSLSSPEKRKSTGIISQSPQTQIQACDNVANVQNEILKTSVTGIPILEDNDNLVVSASIETNSSDFNQPHKDVEVSGLDSLSRLSLSYPEKREYVDISPQTPLAHLRASHNASSIQDVNVNIRKSDELTTFDTTRLSFSFKNMANETSSKQSHKKVAKTTSENNVLSQLSMSSLENKKNGTNLPKSSKFETRTCEENKSIDEKMPNLSHGSPRLPRSVKAVSSHAQLLEQSPVRVLRGRIIDVTPSPQRTPKKRNVTPCKSPYSLLSSKVYSPKHLAISPLKVLNLRNRDIAVTPSPTKLTPRKLRKPHTDVQEIDEDDSPIVLSINKTTKCKSLTSPQMESLISVEKNSTSKPEGNSPSKQINTQIPFSKNSSQVENVASMIKMNNKDLHAGTASAHSVVASPLIISLVESPIKKEPMSKPLIKYISSTVEDESTVQTIDLVSSDDEDEPSTLLKNILQKYSSINTPSPKSKGKSLTPTQKVPVDEEEHSTFLSNILKKYSSVNTPSPKSKDRSVLAPIGNLPIIRISPSRSPCLREVPSPQKIGSSPLRTLALRRRLVDLTPSPKKTPKKKINVTPCKSPRPALHFTKESSPQQIESPLRVLCLRKRDVAVTPSPKKSTPRGRKK</sequence>
<reference evidence="2" key="1">
    <citation type="submission" date="2021-01" db="UniProtKB">
        <authorList>
            <consortium name="EnsemblMetazoa"/>
        </authorList>
    </citation>
    <scope>IDENTIFICATION</scope>
</reference>
<dbReference type="InParanoid" id="A0A7M7IMN8"/>
<dbReference type="RefSeq" id="XP_016836709.1">
    <property type="nucleotide sequence ID" value="XM_016981220.2"/>
</dbReference>
<organism evidence="2 3">
    <name type="scientific">Nasonia vitripennis</name>
    <name type="common">Parasitic wasp</name>
    <dbReference type="NCBI Taxonomy" id="7425"/>
    <lineage>
        <taxon>Eukaryota</taxon>
        <taxon>Metazoa</taxon>
        <taxon>Ecdysozoa</taxon>
        <taxon>Arthropoda</taxon>
        <taxon>Hexapoda</taxon>
        <taxon>Insecta</taxon>
        <taxon>Pterygota</taxon>
        <taxon>Neoptera</taxon>
        <taxon>Endopterygota</taxon>
        <taxon>Hymenoptera</taxon>
        <taxon>Apocrita</taxon>
        <taxon>Proctotrupomorpha</taxon>
        <taxon>Chalcidoidea</taxon>
        <taxon>Pteromalidae</taxon>
        <taxon>Pteromalinae</taxon>
        <taxon>Nasonia</taxon>
    </lineage>
</organism>
<feature type="region of interest" description="Disordered" evidence="1">
    <location>
        <begin position="327"/>
        <end position="403"/>
    </location>
</feature>
<keyword evidence="3" id="KW-1185">Reference proteome</keyword>
<feature type="compositionally biased region" description="Polar residues" evidence="1">
    <location>
        <begin position="342"/>
        <end position="372"/>
    </location>
</feature>
<dbReference type="EnsemblMetazoa" id="XM_008217671">
    <property type="protein sequence ID" value="XP_008215893"/>
    <property type="gene ID" value="LOC100678812"/>
</dbReference>
<feature type="compositionally biased region" description="Basic and acidic residues" evidence="1">
    <location>
        <begin position="1084"/>
        <end position="1101"/>
    </location>
</feature>
<feature type="compositionally biased region" description="Basic and acidic residues" evidence="1">
    <location>
        <begin position="393"/>
        <end position="403"/>
    </location>
</feature>
<evidence type="ECO:0000313" key="2">
    <source>
        <dbReference type="EnsemblMetazoa" id="XP_016836709"/>
    </source>
</evidence>
<feature type="region of interest" description="Disordered" evidence="1">
    <location>
        <begin position="1362"/>
        <end position="1382"/>
    </location>
</feature>
<accession>A0A7M7IMN8</accession>
<dbReference type="OrthoDB" id="7701837at2759"/>
<feature type="region of interest" description="Disordered" evidence="1">
    <location>
        <begin position="1505"/>
        <end position="1524"/>
    </location>
</feature>
<feature type="compositionally biased region" description="Basic and acidic residues" evidence="1">
    <location>
        <begin position="327"/>
        <end position="336"/>
    </location>
</feature>
<feature type="region of interest" description="Disordered" evidence="1">
    <location>
        <begin position="1042"/>
        <end position="1112"/>
    </location>
</feature>